<accession>A0A1Y1MZF7</accession>
<evidence type="ECO:0000313" key="1">
    <source>
        <dbReference type="EMBL" id="JAV91039.1"/>
    </source>
</evidence>
<name>A0A1Y1MZF7_PHOPY</name>
<sequence>MSNLQLNLNDSLDQRINEFKSDPEKMKEVNEFLNQLLEQARIEAEQKMNVKHKNKFDVFNLQNGTRRIGAWSSRARTSARTFASRVFTTICNCTTTVRNATNAAINRN</sequence>
<reference evidence="1" key="1">
    <citation type="journal article" date="2016" name="Sci. Rep.">
        <title>Molecular characterization of firefly nuptial gifts: a multi-omics approach sheds light on postcopulatory sexual selection.</title>
        <authorList>
            <person name="Al-Wathiqui N."/>
            <person name="Fallon T.R."/>
            <person name="South A."/>
            <person name="Weng J.K."/>
            <person name="Lewis S.M."/>
        </authorList>
    </citation>
    <scope>NUCLEOTIDE SEQUENCE</scope>
</reference>
<evidence type="ECO:0000313" key="3">
    <source>
        <dbReference type="Proteomes" id="UP000327044"/>
    </source>
</evidence>
<dbReference type="OrthoDB" id="7784285at2759"/>
<protein>
    <submittedName>
        <fullName evidence="1">Uncharacterized protein</fullName>
    </submittedName>
</protein>
<dbReference type="AlphaFoldDB" id="A0A1Y1MZF7"/>
<dbReference type="EMBL" id="GEZM01016933">
    <property type="protein sequence ID" value="JAV91039.1"/>
    <property type="molecule type" value="Transcribed_RNA"/>
</dbReference>
<dbReference type="InParanoid" id="A0A1Y1MZF7"/>
<dbReference type="EMBL" id="VVIM01000004">
    <property type="protein sequence ID" value="KAB0800368.1"/>
    <property type="molecule type" value="Genomic_DNA"/>
</dbReference>
<proteinExistence type="predicted"/>
<dbReference type="Proteomes" id="UP000327044">
    <property type="component" value="Unassembled WGS sequence"/>
</dbReference>
<reference evidence="2 3" key="2">
    <citation type="journal article" date="2018" name="Elife">
        <title>Firefly genomes illuminate parallel origins of bioluminescence in beetles.</title>
        <authorList>
            <person name="Fallon T.R."/>
            <person name="Lower S.E."/>
            <person name="Chang C.H."/>
            <person name="Bessho-Uehara M."/>
            <person name="Martin G.J."/>
            <person name="Bewick A.J."/>
            <person name="Behringer M."/>
            <person name="Debat H.J."/>
            <person name="Wong I."/>
            <person name="Day J.C."/>
            <person name="Suvorov A."/>
            <person name="Silva C.J."/>
            <person name="Stanger-Hall K.F."/>
            <person name="Hall D.W."/>
            <person name="Schmitz R.J."/>
            <person name="Nelson D.R."/>
            <person name="Lewis S.M."/>
            <person name="Shigenobu S."/>
            <person name="Bybee S.M."/>
            <person name="Larracuente A.M."/>
            <person name="Oba Y."/>
            <person name="Weng J.K."/>
        </authorList>
    </citation>
    <scope>NUCLEOTIDE SEQUENCE [LARGE SCALE GENOMIC DNA]</scope>
    <source>
        <strain evidence="2">1611_PpyrPB1</strain>
        <tissue evidence="2">Whole body</tissue>
    </source>
</reference>
<reference evidence="2" key="3">
    <citation type="submission" date="2019-08" db="EMBL/GenBank/DDBJ databases">
        <authorList>
            <consortium name="Photinus pyralis genome working group"/>
            <person name="Fallon T.R."/>
            <person name="Sander Lower S.E."/>
            <person name="Weng J.-K."/>
        </authorList>
    </citation>
    <scope>NUCLEOTIDE SEQUENCE</scope>
    <source>
        <strain evidence="2">1611_PpyrPB1</strain>
        <tissue evidence="2">Whole body</tissue>
    </source>
</reference>
<organism evidence="1">
    <name type="scientific">Photinus pyralis</name>
    <name type="common">Common eastern firefly</name>
    <name type="synonym">Lampyris pyralis</name>
    <dbReference type="NCBI Taxonomy" id="7054"/>
    <lineage>
        <taxon>Eukaryota</taxon>
        <taxon>Metazoa</taxon>
        <taxon>Ecdysozoa</taxon>
        <taxon>Arthropoda</taxon>
        <taxon>Hexapoda</taxon>
        <taxon>Insecta</taxon>
        <taxon>Pterygota</taxon>
        <taxon>Neoptera</taxon>
        <taxon>Endopterygota</taxon>
        <taxon>Coleoptera</taxon>
        <taxon>Polyphaga</taxon>
        <taxon>Elateriformia</taxon>
        <taxon>Elateroidea</taxon>
        <taxon>Lampyridae</taxon>
        <taxon>Lampyrinae</taxon>
        <taxon>Photinus</taxon>
    </lineage>
</organism>
<keyword evidence="3" id="KW-1185">Reference proteome</keyword>
<evidence type="ECO:0000313" key="2">
    <source>
        <dbReference type="EMBL" id="KAB0800368.1"/>
    </source>
</evidence>
<gene>
    <name evidence="2" type="ORF">PPYR_06108</name>
</gene>